<evidence type="ECO:0000256" key="3">
    <source>
        <dbReference type="ARBA" id="ARBA00022598"/>
    </source>
</evidence>
<dbReference type="FunFam" id="3.40.50.12780:FF:000012">
    <property type="entry name" value="Non-ribosomal peptide synthetase"/>
    <property type="match status" value="1"/>
</dbReference>
<dbReference type="NCBIfam" id="TIGR01733">
    <property type="entry name" value="AA-adenyl-dom"/>
    <property type="match status" value="1"/>
</dbReference>
<evidence type="ECO:0000313" key="6">
    <source>
        <dbReference type="EMBL" id="KAF9997948.1"/>
    </source>
</evidence>
<feature type="domain" description="Carrier" evidence="5">
    <location>
        <begin position="611"/>
        <end position="673"/>
    </location>
</feature>
<sequence length="673" mass="74514">MTSDIAGITIADEQHGTNYPISMSIDDFGTDLSLTSQAIHPIDAQRLCDYMQEALKSLVDALEHSPTMRVRELEIVPSVERELLLQTWNTIDTACRDHQFIHHLFESQVEESPDAVAVAYEDQEMSYRELNARANSLAHHLIDLGVKPDSLVAICVSRSITMIVGLLAILKAGGAYVPLDPTFASERLNDILADVSPSILLADDSGVEALNSSISSTAVVVNPNDLFDKPATSPRISDLAPDHLAYVIFTSGSTGKPKGVMVEHAQLNRLFDASSVWYNFTKSDVWLLTHTFSFDFSVWEIWGALRHGGKLIIPSYSVTQSPEDSFRMVCEHGVTVLNMTPSAFKPMIRFQEESGLKDNLRYIVLAGEALEPSMLQSWYATRSDDSPQVVNMYGPTEITVYATYRVMRVADCNQPVSPIGMRIPDLTTYVLDPHGKPVPLGAVGELCIGGAGVTRGYLNRPDLTSERFPLDPFSKTEGARMYKSGDLVRYLPNKDLIYMGRNDDQVKIRGYRIELGEIEARLAEHSLVREAAVVAPGEGASKRLIAYVVADSTEGLARTLREHISSKLPDYMIPAAFVRLDKLPLTPNGKLDRRALPEPDADSFVSQGYEAPQGEVESTLATIWEELLKVERVGRNDNFFMLGGHSLLAVQMIERLRHIGMEISVRTLFNTPT</sequence>
<dbReference type="Proteomes" id="UP000703661">
    <property type="component" value="Unassembled WGS sequence"/>
</dbReference>
<dbReference type="Pfam" id="PF00501">
    <property type="entry name" value="AMP-binding"/>
    <property type="match status" value="1"/>
</dbReference>
<dbReference type="AlphaFoldDB" id="A0A9P6SSQ6"/>
<dbReference type="Gene3D" id="3.30.300.30">
    <property type="match status" value="1"/>
</dbReference>
<dbReference type="Pfam" id="PF00550">
    <property type="entry name" value="PP-binding"/>
    <property type="match status" value="1"/>
</dbReference>
<protein>
    <recommendedName>
        <fullName evidence="5">Carrier domain-containing protein</fullName>
    </recommendedName>
</protein>
<dbReference type="InterPro" id="IPR010071">
    <property type="entry name" value="AA_adenyl_dom"/>
</dbReference>
<dbReference type="GO" id="GO:0016874">
    <property type="term" value="F:ligase activity"/>
    <property type="evidence" value="ECO:0007669"/>
    <property type="project" value="UniProtKB-KW"/>
</dbReference>
<keyword evidence="3" id="KW-0436">Ligase</keyword>
<comment type="similarity">
    <text evidence="4">Belongs to the NRP synthetase family.</text>
</comment>
<evidence type="ECO:0000256" key="4">
    <source>
        <dbReference type="ARBA" id="ARBA00029454"/>
    </source>
</evidence>
<dbReference type="Gene3D" id="1.10.1200.10">
    <property type="entry name" value="ACP-like"/>
    <property type="match status" value="1"/>
</dbReference>
<dbReference type="GO" id="GO:0031177">
    <property type="term" value="F:phosphopantetheine binding"/>
    <property type="evidence" value="ECO:0007669"/>
    <property type="project" value="TreeGrafter"/>
</dbReference>
<dbReference type="SUPFAM" id="SSF56801">
    <property type="entry name" value="Acetyl-CoA synthetase-like"/>
    <property type="match status" value="1"/>
</dbReference>
<dbReference type="Gene3D" id="2.30.38.10">
    <property type="entry name" value="Luciferase, Domain 3"/>
    <property type="match status" value="1"/>
</dbReference>
<dbReference type="SUPFAM" id="SSF47336">
    <property type="entry name" value="ACP-like"/>
    <property type="match status" value="1"/>
</dbReference>
<dbReference type="FunFam" id="1.10.1200.10:FF:000005">
    <property type="entry name" value="Nonribosomal peptide synthetase 1"/>
    <property type="match status" value="1"/>
</dbReference>
<gene>
    <name evidence="6" type="ORF">BGZ80_006896</name>
</gene>
<dbReference type="FunFam" id="3.30.300.30:FF:000010">
    <property type="entry name" value="Enterobactin synthetase component F"/>
    <property type="match status" value="1"/>
</dbReference>
<dbReference type="EMBL" id="JAAAID010003434">
    <property type="protein sequence ID" value="KAF9997948.1"/>
    <property type="molecule type" value="Genomic_DNA"/>
</dbReference>
<keyword evidence="2" id="KW-0597">Phosphoprotein</keyword>
<dbReference type="Pfam" id="PF13193">
    <property type="entry name" value="AMP-binding_C"/>
    <property type="match status" value="1"/>
</dbReference>
<evidence type="ECO:0000256" key="1">
    <source>
        <dbReference type="ARBA" id="ARBA00022450"/>
    </source>
</evidence>
<dbReference type="InterPro" id="IPR009081">
    <property type="entry name" value="PP-bd_ACP"/>
</dbReference>
<dbReference type="PROSITE" id="PS00455">
    <property type="entry name" value="AMP_BINDING"/>
    <property type="match status" value="1"/>
</dbReference>
<dbReference type="GO" id="GO:0043041">
    <property type="term" value="P:amino acid activation for nonribosomal peptide biosynthetic process"/>
    <property type="evidence" value="ECO:0007669"/>
    <property type="project" value="TreeGrafter"/>
</dbReference>
<proteinExistence type="inferred from homology"/>
<dbReference type="InterPro" id="IPR020459">
    <property type="entry name" value="AMP-binding"/>
</dbReference>
<dbReference type="GO" id="GO:0005829">
    <property type="term" value="C:cytosol"/>
    <property type="evidence" value="ECO:0007669"/>
    <property type="project" value="TreeGrafter"/>
</dbReference>
<keyword evidence="1" id="KW-0596">Phosphopantetheine</keyword>
<comment type="caution">
    <text evidence="6">The sequence shown here is derived from an EMBL/GenBank/DDBJ whole genome shotgun (WGS) entry which is preliminary data.</text>
</comment>
<evidence type="ECO:0000313" key="7">
    <source>
        <dbReference type="Proteomes" id="UP000703661"/>
    </source>
</evidence>
<dbReference type="InterPro" id="IPR025110">
    <property type="entry name" value="AMP-bd_C"/>
</dbReference>
<accession>A0A9P6SSQ6</accession>
<dbReference type="InterPro" id="IPR045851">
    <property type="entry name" value="AMP-bd_C_sf"/>
</dbReference>
<keyword evidence="7" id="KW-1185">Reference proteome</keyword>
<dbReference type="PROSITE" id="PS50075">
    <property type="entry name" value="CARRIER"/>
    <property type="match status" value="1"/>
</dbReference>
<name>A0A9P6SSQ6_9FUNG</name>
<dbReference type="GO" id="GO:0044550">
    <property type="term" value="P:secondary metabolite biosynthetic process"/>
    <property type="evidence" value="ECO:0007669"/>
    <property type="project" value="TreeGrafter"/>
</dbReference>
<dbReference type="FunFam" id="3.40.50.980:FF:000001">
    <property type="entry name" value="Non-ribosomal peptide synthetase"/>
    <property type="match status" value="1"/>
</dbReference>
<dbReference type="InterPro" id="IPR020845">
    <property type="entry name" value="AMP-binding_CS"/>
</dbReference>
<dbReference type="InterPro" id="IPR036736">
    <property type="entry name" value="ACP-like_sf"/>
</dbReference>
<dbReference type="PRINTS" id="PR00154">
    <property type="entry name" value="AMPBINDING"/>
</dbReference>
<dbReference type="InterPro" id="IPR000873">
    <property type="entry name" value="AMP-dep_synth/lig_dom"/>
</dbReference>
<dbReference type="CDD" id="cd17643">
    <property type="entry name" value="A_NRPS_Cytc1-like"/>
    <property type="match status" value="1"/>
</dbReference>
<organism evidence="6 7">
    <name type="scientific">Entomortierella chlamydospora</name>
    <dbReference type="NCBI Taxonomy" id="101097"/>
    <lineage>
        <taxon>Eukaryota</taxon>
        <taxon>Fungi</taxon>
        <taxon>Fungi incertae sedis</taxon>
        <taxon>Mucoromycota</taxon>
        <taxon>Mortierellomycotina</taxon>
        <taxon>Mortierellomycetes</taxon>
        <taxon>Mortierellales</taxon>
        <taxon>Mortierellaceae</taxon>
        <taxon>Entomortierella</taxon>
    </lineage>
</organism>
<dbReference type="PROSITE" id="PS00012">
    <property type="entry name" value="PHOSPHOPANTETHEINE"/>
    <property type="match status" value="1"/>
</dbReference>
<dbReference type="PANTHER" id="PTHR45527">
    <property type="entry name" value="NONRIBOSOMAL PEPTIDE SYNTHETASE"/>
    <property type="match status" value="1"/>
</dbReference>
<reference evidence="6" key="1">
    <citation type="journal article" date="2020" name="Fungal Divers.">
        <title>Resolving the Mortierellaceae phylogeny through synthesis of multi-gene phylogenetics and phylogenomics.</title>
        <authorList>
            <person name="Vandepol N."/>
            <person name="Liber J."/>
            <person name="Desiro A."/>
            <person name="Na H."/>
            <person name="Kennedy M."/>
            <person name="Barry K."/>
            <person name="Grigoriev I.V."/>
            <person name="Miller A.N."/>
            <person name="O'Donnell K."/>
            <person name="Stajich J.E."/>
            <person name="Bonito G."/>
        </authorList>
    </citation>
    <scope>NUCLEOTIDE SEQUENCE</scope>
    <source>
        <strain evidence="6">NRRL 2769</strain>
    </source>
</reference>
<dbReference type="InterPro" id="IPR006162">
    <property type="entry name" value="Ppantetheine_attach_site"/>
</dbReference>
<feature type="non-terminal residue" evidence="6">
    <location>
        <position position="673"/>
    </location>
</feature>
<dbReference type="Gene3D" id="3.40.50.980">
    <property type="match status" value="2"/>
</dbReference>
<dbReference type="PANTHER" id="PTHR45527:SF14">
    <property type="entry name" value="PLIPASTATIN SYNTHASE SUBUNIT B"/>
    <property type="match status" value="1"/>
</dbReference>
<evidence type="ECO:0000256" key="2">
    <source>
        <dbReference type="ARBA" id="ARBA00022553"/>
    </source>
</evidence>
<evidence type="ECO:0000259" key="5">
    <source>
        <dbReference type="PROSITE" id="PS50075"/>
    </source>
</evidence>